<dbReference type="PANTHER" id="PTHR10579">
    <property type="entry name" value="CALCIUM-ACTIVATED CHLORIDE CHANNEL REGULATOR"/>
    <property type="match status" value="1"/>
</dbReference>
<keyword evidence="6" id="KW-1185">Reference proteome</keyword>
<protein>
    <submittedName>
        <fullName evidence="5">VWFA-related domain-containing protein</fullName>
    </submittedName>
</protein>
<dbReference type="RefSeq" id="WP_091727805.1">
    <property type="nucleotide sequence ID" value="NZ_FNQE01000007.1"/>
</dbReference>
<dbReference type="Proteomes" id="UP000198625">
    <property type="component" value="Unassembled WGS sequence"/>
</dbReference>
<feature type="transmembrane region" description="Helical" evidence="3">
    <location>
        <begin position="32"/>
        <end position="58"/>
    </location>
</feature>
<keyword evidence="3" id="KW-0472">Membrane</keyword>
<sequence>MTKSLFLLCLAGLGLGVIIFIFIINKIMKTKIVIFDIIVIVAFGISSIVSGTLGYLSYEKGINLHKDNIYKAVQNLKSGDFDEALKKADNILHMEKNNVEAIQIKAIVNNLTGNYKEAEIAVLSFIKANDIDPIKDKRLEQLLKMIKVGQGEIDEDTYISLGIPKNENEYVISEEKKQEIIQKLSDEAMKSFTNLKLPSQKKIEMLDKIIEIEKALIDNNNDKKVEEEILRLSIENEKDVEINKLAVKILLQSGNFEQAAKTMEKVIINENTLENKLILSDIYANYLKEYTDTDKIPQDSIFATAATDDEIKKLEEVMLRKQGEIAELENKIEEEKNQKKAIKLEENKEKLQNEINDLEKRIAATPLKKVINYIEAQKPFLGKNSPDYELQLSKLYFAADKKEQAKKHLQKALKIVSKLETKSEVTKELQEINNLYEQGTNLIDDFRIPSKVNNVVNNLNNGFIPATDMNLNGEFGNFVVSYIKYSKADVFISQVDTSNYPQISAYVNVSEDKQGFWKNKSDFAQKDFIIEDTGLSIDNFTVNKNVSKNIDIALVFDKSGSMEGRPIDDAKAAGKNFIDNIDDSQRVAIVTFDTSAYVENSLTSQKDSLSNSINNIVANGGTSIYKGLETAVDLLGNTMGSKAIILLSDGRDSNSTPIKDTINAAKRAGISVYTVGFGDVDDEYLRGIAEGTGGKYLKANTTTELVDIYSVLQKYITNNYIINYNVEENQDIKDRNLLVKLKNIQGEGSKDYIVGSSKKEVGKDEDNGDQEQENEIGKVDLVSTEEFMLTSVTNGSILGTDTKKEIFIEINGVNIPKNTRIRFGNKEAVSVTYENDRKIKAKLPQDMIEGEYDIIGITPEGKVSKLENALSIYNTGTLTSLKVGNLKIKANNIQKINETKYMAKGNVIINGVLRVNGDLDITALNKTSKDNEYAAGDVESASKIYIAFEKDNHSFIGGLLEGKEWIITNGKFNISSNNKERNKTVLKRSSAFNLDIVMFNLEVGTIYIAPDGLEFTAAKFALNDLGGKDDRDKGNTNLIKGIVKSNKFLPVSGEATFRVTEKDILTKAAFKLKFGGKDGLKIPYLKAVFAQEAGITLDTIGPVRKFEISGKCGLPFLNVSAFSFTYNGYSKKLIMPNELTVKLSLKEGIPLNATGNVTLKSLGLGVGTMYDAIEKNNWKDLSVVGVGDIGFNLSPVSLPLVGKIDVLTFSDIKASAKLNLDRLSLGGKVKVLGIQLAEGTATYEDKDNNKSFLINTKGEIKLELLVAGFRVDGDYILSVSSDGFISDGKVNGYFHNYLKDVKGQGQGSIRITVNKDITTFTIILKSNDDMFKFRVAMDNNASILNLKEKFQVECN</sequence>
<feature type="domain" description="VWFA" evidence="4">
    <location>
        <begin position="551"/>
        <end position="712"/>
    </location>
</feature>
<keyword evidence="1" id="KW-0175">Coiled coil</keyword>
<evidence type="ECO:0000259" key="4">
    <source>
        <dbReference type="PROSITE" id="PS50234"/>
    </source>
</evidence>
<dbReference type="InterPro" id="IPR002035">
    <property type="entry name" value="VWF_A"/>
</dbReference>
<evidence type="ECO:0000256" key="1">
    <source>
        <dbReference type="SAM" id="Coils"/>
    </source>
</evidence>
<dbReference type="Gene3D" id="3.40.50.410">
    <property type="entry name" value="von Willebrand factor, type A domain"/>
    <property type="match status" value="1"/>
</dbReference>
<dbReference type="SUPFAM" id="SSF48452">
    <property type="entry name" value="TPR-like"/>
    <property type="match status" value="1"/>
</dbReference>
<accession>A0A1H3MQK0</accession>
<gene>
    <name evidence="5" type="ORF">SAMN05660462_00902</name>
</gene>
<organism evidence="5 6">
    <name type="scientific">Proteiniborus ethanoligenes</name>
    <dbReference type="NCBI Taxonomy" id="415015"/>
    <lineage>
        <taxon>Bacteria</taxon>
        <taxon>Bacillati</taxon>
        <taxon>Bacillota</taxon>
        <taxon>Clostridia</taxon>
        <taxon>Eubacteriales</taxon>
        <taxon>Proteiniborus</taxon>
    </lineage>
</organism>
<dbReference type="SUPFAM" id="SSF53300">
    <property type="entry name" value="vWA-like"/>
    <property type="match status" value="1"/>
</dbReference>
<feature type="coiled-coil region" evidence="1">
    <location>
        <begin position="311"/>
        <end position="368"/>
    </location>
</feature>
<dbReference type="EMBL" id="FNQE01000007">
    <property type="protein sequence ID" value="SDY78455.1"/>
    <property type="molecule type" value="Genomic_DNA"/>
</dbReference>
<feature type="transmembrane region" description="Helical" evidence="3">
    <location>
        <begin position="6"/>
        <end position="25"/>
    </location>
</feature>
<dbReference type="InterPro" id="IPR011990">
    <property type="entry name" value="TPR-like_helical_dom_sf"/>
</dbReference>
<evidence type="ECO:0000256" key="3">
    <source>
        <dbReference type="SAM" id="Phobius"/>
    </source>
</evidence>
<dbReference type="PANTHER" id="PTHR10579:SF43">
    <property type="entry name" value="ZINC FINGER (C3HC4-TYPE RING FINGER) FAMILY PROTEIN"/>
    <property type="match status" value="1"/>
</dbReference>
<feature type="region of interest" description="Disordered" evidence="2">
    <location>
        <begin position="755"/>
        <end position="775"/>
    </location>
</feature>
<keyword evidence="3" id="KW-0812">Transmembrane</keyword>
<evidence type="ECO:0000256" key="2">
    <source>
        <dbReference type="SAM" id="MobiDB-lite"/>
    </source>
</evidence>
<dbReference type="InterPro" id="IPR036465">
    <property type="entry name" value="vWFA_dom_sf"/>
</dbReference>
<name>A0A1H3MQK0_9FIRM</name>
<dbReference type="Pfam" id="PF00092">
    <property type="entry name" value="VWA"/>
    <property type="match status" value="1"/>
</dbReference>
<keyword evidence="3" id="KW-1133">Transmembrane helix</keyword>
<dbReference type="CDD" id="cd00198">
    <property type="entry name" value="vWFA"/>
    <property type="match status" value="1"/>
</dbReference>
<dbReference type="STRING" id="415015.SAMN05660462_00902"/>
<dbReference type="SMART" id="SM00327">
    <property type="entry name" value="VWA"/>
    <property type="match status" value="1"/>
</dbReference>
<dbReference type="OrthoDB" id="9784383at2"/>
<dbReference type="InterPro" id="IPR051266">
    <property type="entry name" value="CLCR"/>
</dbReference>
<evidence type="ECO:0000313" key="6">
    <source>
        <dbReference type="Proteomes" id="UP000198625"/>
    </source>
</evidence>
<evidence type="ECO:0000313" key="5">
    <source>
        <dbReference type="EMBL" id="SDY78455.1"/>
    </source>
</evidence>
<dbReference type="Gene3D" id="1.25.40.10">
    <property type="entry name" value="Tetratricopeptide repeat domain"/>
    <property type="match status" value="1"/>
</dbReference>
<reference evidence="5 6" key="1">
    <citation type="submission" date="2016-10" db="EMBL/GenBank/DDBJ databases">
        <authorList>
            <person name="de Groot N.N."/>
        </authorList>
    </citation>
    <scope>NUCLEOTIDE SEQUENCE [LARGE SCALE GENOMIC DNA]</scope>
    <source>
        <strain evidence="5 6">DSM 21650</strain>
    </source>
</reference>
<proteinExistence type="predicted"/>
<dbReference type="PROSITE" id="PS50234">
    <property type="entry name" value="VWFA"/>
    <property type="match status" value="1"/>
</dbReference>